<protein>
    <recommendedName>
        <fullName evidence="4">Tyr recombinase domain-containing protein</fullName>
    </recommendedName>
</protein>
<dbReference type="AlphaFoldDB" id="A0A386H1Q0"/>
<dbReference type="Gene3D" id="1.10.150.130">
    <property type="match status" value="1"/>
</dbReference>
<dbReference type="InterPro" id="IPR002104">
    <property type="entry name" value="Integrase_catalytic"/>
</dbReference>
<reference evidence="5 6" key="1">
    <citation type="journal article" date="2019" name="Int. J. Syst. Evol. Microbiol.">
        <title>Clostridium fermenticellae sp. nov., isolated from the mud in a fermentation cellar for the production of the Chinese liquor, baijiu.</title>
        <authorList>
            <person name="Xu P.X."/>
            <person name="Chai L.J."/>
            <person name="Qiu T."/>
            <person name="Zhang X.J."/>
            <person name="Lu Z.M."/>
            <person name="Xiao C."/>
            <person name="Wang S.T."/>
            <person name="Shen C.H."/>
            <person name="Shi J.S."/>
            <person name="Xu Z.H."/>
        </authorList>
    </citation>
    <scope>NUCLEOTIDE SEQUENCE [LARGE SCALE GENOMIC DNA]</scope>
    <source>
        <strain evidence="5 6">JN500901</strain>
    </source>
</reference>
<dbReference type="KEGG" id="cfer:D4Z93_03115"/>
<keyword evidence="6" id="KW-1185">Reference proteome</keyword>
<evidence type="ECO:0000256" key="3">
    <source>
        <dbReference type="ARBA" id="ARBA00023172"/>
    </source>
</evidence>
<dbReference type="PANTHER" id="PTHR30349:SF41">
    <property type="entry name" value="INTEGRASE_RECOMBINASE PROTEIN MJ0367-RELATED"/>
    <property type="match status" value="1"/>
</dbReference>
<dbReference type="OrthoDB" id="568347at2"/>
<feature type="domain" description="Tyr recombinase" evidence="4">
    <location>
        <begin position="318"/>
        <end position="505"/>
    </location>
</feature>
<dbReference type="Proteomes" id="UP000266301">
    <property type="component" value="Chromosome"/>
</dbReference>
<evidence type="ECO:0000313" key="6">
    <source>
        <dbReference type="Proteomes" id="UP000266301"/>
    </source>
</evidence>
<dbReference type="InterPro" id="IPR050090">
    <property type="entry name" value="Tyrosine_recombinase_XerCD"/>
</dbReference>
<evidence type="ECO:0000256" key="2">
    <source>
        <dbReference type="ARBA" id="ARBA00023125"/>
    </source>
</evidence>
<evidence type="ECO:0000313" key="5">
    <source>
        <dbReference type="EMBL" id="AYD39584.1"/>
    </source>
</evidence>
<dbReference type="EMBL" id="CP032416">
    <property type="protein sequence ID" value="AYD39584.1"/>
    <property type="molecule type" value="Genomic_DNA"/>
</dbReference>
<dbReference type="InterPro" id="IPR013762">
    <property type="entry name" value="Integrase-like_cat_sf"/>
</dbReference>
<proteinExistence type="inferred from homology"/>
<accession>A0A386H1Q0</accession>
<keyword evidence="2" id="KW-0238">DNA-binding</keyword>
<name>A0A386H1Q0_9CLOT</name>
<comment type="similarity">
    <text evidence="1">Belongs to the 'phage' integrase family.</text>
</comment>
<evidence type="ECO:0000259" key="4">
    <source>
        <dbReference type="PROSITE" id="PS51898"/>
    </source>
</evidence>
<sequence>MINNIKEKTKYLLNSLGCDEEFYNDLWIYMKIDILRRNMKENQRIITESKNRKLDFSSMRNQNIKEEIKFYYIKQLMSEHMCPELNNLHSQVQKTIEFLSIKYFNEFNSLLDIDIEIIIDKYEKWLKRRSLRTKVVASKINKNIKKQKYIYESDYFKIIRRIYTFWKDENKNYFDKDKWIFSDLPFQVNQLKCSNNNSISFHKIKQPGIKRMIKKLCEYELKTGPAGTAIVRTYSLSYFSKFLSEHYININNLCELNKQIIQDYIIYLKIKSGLKSKTINSRICALNVLIDTARRMNWSDLMQNINIKYTELIKVTNKIVNPYTDEELKEINRVLTVIPLQIARLICIMEYTGIRVSEVCTLRVNDLRKDSKDEFYICYVQNKTKKNNIIPVSDISLEILQSAIITSNQYRKNNKYVFSLKDREIITPARIDATLKKASYELKLKDKSGNPFNITSHRFRATVATKYADIGIEPTAIAKLLGQSGLGSLKHYITIHNETVTEAIQPIIKKQNYMIANIGHIKDIPKNDTGNMAIPLPNGVCLKPETEGVCKHANVCYTCKMFRSSIKYIDVYKRHLSEAERNITIAKLNGYDRLLQINQDLRNSLIKIIKKLEKGNE</sequence>
<dbReference type="InterPro" id="IPR010998">
    <property type="entry name" value="Integrase_recombinase_N"/>
</dbReference>
<dbReference type="SUPFAM" id="SSF56349">
    <property type="entry name" value="DNA breaking-rejoining enzymes"/>
    <property type="match status" value="1"/>
</dbReference>
<evidence type="ECO:0000256" key="1">
    <source>
        <dbReference type="ARBA" id="ARBA00008857"/>
    </source>
</evidence>
<dbReference type="InterPro" id="IPR011010">
    <property type="entry name" value="DNA_brk_join_enz"/>
</dbReference>
<dbReference type="GO" id="GO:0003677">
    <property type="term" value="F:DNA binding"/>
    <property type="evidence" value="ECO:0007669"/>
    <property type="project" value="UniProtKB-KW"/>
</dbReference>
<dbReference type="PANTHER" id="PTHR30349">
    <property type="entry name" value="PHAGE INTEGRASE-RELATED"/>
    <property type="match status" value="1"/>
</dbReference>
<dbReference type="PROSITE" id="PS51898">
    <property type="entry name" value="TYR_RECOMBINASE"/>
    <property type="match status" value="1"/>
</dbReference>
<dbReference type="Gene3D" id="1.10.443.10">
    <property type="entry name" value="Intergrase catalytic core"/>
    <property type="match status" value="1"/>
</dbReference>
<dbReference type="GO" id="GO:0006310">
    <property type="term" value="P:DNA recombination"/>
    <property type="evidence" value="ECO:0007669"/>
    <property type="project" value="UniProtKB-KW"/>
</dbReference>
<gene>
    <name evidence="5" type="ORF">D4Z93_03115</name>
</gene>
<organism evidence="5 6">
    <name type="scientific">Clostridium fermenticellae</name>
    <dbReference type="NCBI Taxonomy" id="2068654"/>
    <lineage>
        <taxon>Bacteria</taxon>
        <taxon>Bacillati</taxon>
        <taxon>Bacillota</taxon>
        <taxon>Clostridia</taxon>
        <taxon>Eubacteriales</taxon>
        <taxon>Clostridiaceae</taxon>
        <taxon>Clostridium</taxon>
    </lineage>
</organism>
<dbReference type="Pfam" id="PF00589">
    <property type="entry name" value="Phage_integrase"/>
    <property type="match status" value="1"/>
</dbReference>
<keyword evidence="3" id="KW-0233">DNA recombination</keyword>
<dbReference type="GO" id="GO:0015074">
    <property type="term" value="P:DNA integration"/>
    <property type="evidence" value="ECO:0007669"/>
    <property type="project" value="InterPro"/>
</dbReference>
<dbReference type="RefSeq" id="WP_119970355.1">
    <property type="nucleotide sequence ID" value="NZ_CP032416.1"/>
</dbReference>